<dbReference type="InterPro" id="IPR047640">
    <property type="entry name" value="RpiR-like"/>
</dbReference>
<feature type="domain" description="SIS" evidence="2">
    <location>
        <begin position="119"/>
        <end position="259"/>
    </location>
</feature>
<dbReference type="Proteomes" id="UP000195141">
    <property type="component" value="Chromosome"/>
</dbReference>
<dbReference type="PROSITE" id="PS51071">
    <property type="entry name" value="HTH_RPIR"/>
    <property type="match status" value="1"/>
</dbReference>
<dbReference type="PANTHER" id="PTHR30514:SF1">
    <property type="entry name" value="HTH-TYPE TRANSCRIPTIONAL REGULATOR HEXR-RELATED"/>
    <property type="match status" value="1"/>
</dbReference>
<reference evidence="4" key="3">
    <citation type="submission" date="2024-03" db="EMBL/GenBank/DDBJ databases">
        <title>The Genome Sequence of Enterococcus sp. DIV0242b.</title>
        <authorList>
            <consortium name="The Broad Institute Genomics Platform"/>
            <consortium name="The Broad Institute Microbial Omics Core"/>
            <consortium name="The Broad Institute Genomic Center for Infectious Diseases"/>
            <person name="Earl A."/>
            <person name="Manson A."/>
            <person name="Gilmore M."/>
            <person name="Schwartman J."/>
            <person name="Shea T."/>
            <person name="Abouelleil A."/>
            <person name="Cao P."/>
            <person name="Chapman S."/>
            <person name="Cusick C."/>
            <person name="Young S."/>
            <person name="Neafsey D."/>
            <person name="Nusbaum C."/>
            <person name="Birren B."/>
        </authorList>
    </citation>
    <scope>NUCLEOTIDE SEQUENCE</scope>
    <source>
        <strain evidence="4">9E7_DIV0242</strain>
    </source>
</reference>
<dbReference type="Pfam" id="PF01418">
    <property type="entry name" value="HTH_6"/>
    <property type="match status" value="1"/>
</dbReference>
<dbReference type="GO" id="GO:0097367">
    <property type="term" value="F:carbohydrate derivative binding"/>
    <property type="evidence" value="ECO:0007669"/>
    <property type="project" value="InterPro"/>
</dbReference>
<evidence type="ECO:0000313" key="3">
    <source>
        <dbReference type="EMBL" id="OTP11691.1"/>
    </source>
</evidence>
<dbReference type="InterPro" id="IPR000281">
    <property type="entry name" value="HTH_RpiR"/>
</dbReference>
<keyword evidence="5" id="KW-1185">Reference proteome</keyword>
<organism evidence="3">
    <name type="scientific">Candidatus Enterococcus clewellii</name>
    <dbReference type="NCBI Taxonomy" id="1834193"/>
    <lineage>
        <taxon>Bacteria</taxon>
        <taxon>Bacillati</taxon>
        <taxon>Bacillota</taxon>
        <taxon>Bacilli</taxon>
        <taxon>Lactobacillales</taxon>
        <taxon>Enterococcaceae</taxon>
        <taxon>Enterococcus</taxon>
    </lineage>
</organism>
<dbReference type="EMBL" id="NGMM01000007">
    <property type="protein sequence ID" value="OTP11691.1"/>
    <property type="molecule type" value="Genomic_DNA"/>
</dbReference>
<evidence type="ECO:0000259" key="2">
    <source>
        <dbReference type="PROSITE" id="PS51464"/>
    </source>
</evidence>
<dbReference type="RefSeq" id="WP_086350766.1">
    <property type="nucleotide sequence ID" value="NZ_CP147247.1"/>
</dbReference>
<reference evidence="4" key="2">
    <citation type="submission" date="2017-05" db="EMBL/GenBank/DDBJ databases">
        <authorList>
            <consortium name="The Broad Institute Genomics Platform"/>
            <consortium name="The Broad Institute Genomic Center for Infectious Diseases"/>
            <person name="Earl A."/>
            <person name="Manson A."/>
            <person name="Schwartman J."/>
            <person name="Gilmore M."/>
            <person name="Abouelleil A."/>
            <person name="Cao P."/>
            <person name="Chapman S."/>
            <person name="Cusick C."/>
            <person name="Shea T."/>
            <person name="Young S."/>
            <person name="Neafsey D."/>
            <person name="Nusbaum C."/>
            <person name="Birren B."/>
        </authorList>
    </citation>
    <scope>NUCLEOTIDE SEQUENCE</scope>
    <source>
        <strain evidence="4">9E7_DIV0242</strain>
    </source>
</reference>
<feature type="domain" description="HTH rpiR-type" evidence="1">
    <location>
        <begin position="3"/>
        <end position="79"/>
    </location>
</feature>
<dbReference type="PANTHER" id="PTHR30514">
    <property type="entry name" value="GLUCOKINASE"/>
    <property type="match status" value="1"/>
</dbReference>
<dbReference type="AlphaFoldDB" id="A0A242K204"/>
<dbReference type="InterPro" id="IPR046348">
    <property type="entry name" value="SIS_dom_sf"/>
</dbReference>
<reference evidence="3" key="1">
    <citation type="submission" date="2017-05" db="EMBL/GenBank/DDBJ databases">
        <title>The Genome Sequence of Enterococcus sp. 9E7_DIV0242.</title>
        <authorList>
            <consortium name="The Broad Institute Genomics Platform"/>
            <consortium name="The Broad Institute Genomic Center for Infectious Diseases"/>
            <person name="Earl A."/>
            <person name="Manson A."/>
            <person name="Schwartman J."/>
            <person name="Gilmore M."/>
            <person name="Abouelleil A."/>
            <person name="Cao P."/>
            <person name="Chapman S."/>
            <person name="Cusick C."/>
            <person name="Shea T."/>
            <person name="Young S."/>
            <person name="Neafsey D."/>
            <person name="Nusbaum C."/>
            <person name="Birren B."/>
        </authorList>
    </citation>
    <scope>NUCLEOTIDE SEQUENCE [LARGE SCALE GENOMIC DNA]</scope>
    <source>
        <strain evidence="3">9E7_DIV0242</strain>
    </source>
</reference>
<dbReference type="SUPFAM" id="SSF53697">
    <property type="entry name" value="SIS domain"/>
    <property type="match status" value="1"/>
</dbReference>
<dbReference type="InterPro" id="IPR001347">
    <property type="entry name" value="SIS_dom"/>
</dbReference>
<proteinExistence type="predicted"/>
<name>A0A242K204_9ENTE</name>
<dbReference type="SUPFAM" id="SSF46689">
    <property type="entry name" value="Homeodomain-like"/>
    <property type="match status" value="1"/>
</dbReference>
<evidence type="ECO:0000313" key="5">
    <source>
        <dbReference type="Proteomes" id="UP000195141"/>
    </source>
</evidence>
<protein>
    <recommendedName>
        <fullName evidence="6">HTH rpiR-type domain-containing protein</fullName>
    </recommendedName>
</protein>
<sequence length="284" mass="32018">MQSAVILKIISLESTFTTSEYEISQFVIDNPDFVITNTITTLARKINTSEASINRFCKKIGYKGFNKFKIALAQSNTQFDKISDESIDDSNLLEYVTHDYQKMLLNTCALLDEKTIEDAASAITLSRKIFILSIYNTSFISDEFAFKLRQIGLDVMSLKESLEAQLSIENMNSDSLLIAVVPSIISKDVIPFLSNIKKKNVKTMLLSGNDNPKINDLIDIKIITPDHVMANNPLVLTNSPMISLIFDIIYATILRDNRGLRQRKLSSDTIINSFQSADSSKYEW</sequence>
<dbReference type="InterPro" id="IPR036388">
    <property type="entry name" value="WH-like_DNA-bd_sf"/>
</dbReference>
<accession>A0A242K204</accession>
<dbReference type="Gene3D" id="1.10.10.10">
    <property type="entry name" value="Winged helix-like DNA-binding domain superfamily/Winged helix DNA-binding domain"/>
    <property type="match status" value="1"/>
</dbReference>
<gene>
    <name evidence="4" type="ORF">A5888_003496</name>
    <name evidence="3" type="ORF">A5888_003790</name>
</gene>
<dbReference type="OrthoDB" id="3684496at2"/>
<dbReference type="Gene3D" id="3.40.50.10490">
    <property type="entry name" value="Glucose-6-phosphate isomerase like protein, domain 1"/>
    <property type="match status" value="1"/>
</dbReference>
<evidence type="ECO:0000313" key="4">
    <source>
        <dbReference type="EMBL" id="WYJ91728.1"/>
    </source>
</evidence>
<dbReference type="PROSITE" id="PS51464">
    <property type="entry name" value="SIS"/>
    <property type="match status" value="1"/>
</dbReference>
<dbReference type="InterPro" id="IPR009057">
    <property type="entry name" value="Homeodomain-like_sf"/>
</dbReference>
<dbReference type="EMBL" id="CP147247">
    <property type="protein sequence ID" value="WYJ91728.1"/>
    <property type="molecule type" value="Genomic_DNA"/>
</dbReference>
<dbReference type="GO" id="GO:0003677">
    <property type="term" value="F:DNA binding"/>
    <property type="evidence" value="ECO:0007669"/>
    <property type="project" value="InterPro"/>
</dbReference>
<evidence type="ECO:0000259" key="1">
    <source>
        <dbReference type="PROSITE" id="PS51071"/>
    </source>
</evidence>
<dbReference type="GO" id="GO:0003700">
    <property type="term" value="F:DNA-binding transcription factor activity"/>
    <property type="evidence" value="ECO:0007669"/>
    <property type="project" value="InterPro"/>
</dbReference>
<dbReference type="GO" id="GO:1901135">
    <property type="term" value="P:carbohydrate derivative metabolic process"/>
    <property type="evidence" value="ECO:0007669"/>
    <property type="project" value="InterPro"/>
</dbReference>
<evidence type="ECO:0008006" key="6">
    <source>
        <dbReference type="Google" id="ProtNLM"/>
    </source>
</evidence>